<dbReference type="Proteomes" id="UP001152797">
    <property type="component" value="Unassembled WGS sequence"/>
</dbReference>
<evidence type="ECO:0000256" key="4">
    <source>
        <dbReference type="SAM" id="Coils"/>
    </source>
</evidence>
<dbReference type="PANTHER" id="PTHR15111:SF0">
    <property type="entry name" value="UNCONVENTIONAL PREFOLDIN RPB5 INTERACTOR 1"/>
    <property type="match status" value="1"/>
</dbReference>
<evidence type="ECO:0000256" key="5">
    <source>
        <dbReference type="SAM" id="MobiDB-lite"/>
    </source>
</evidence>
<dbReference type="SUPFAM" id="SSF46579">
    <property type="entry name" value="Prefoldin"/>
    <property type="match status" value="1"/>
</dbReference>
<keyword evidence="4" id="KW-0175">Coiled coil</keyword>
<dbReference type="AlphaFoldDB" id="A0A9P1GFQ3"/>
<evidence type="ECO:0000313" key="7">
    <source>
        <dbReference type="EMBL" id="CAL4799653.1"/>
    </source>
</evidence>
<name>A0A9P1GFQ3_9DINO</name>
<reference evidence="7 8" key="2">
    <citation type="submission" date="2024-05" db="EMBL/GenBank/DDBJ databases">
        <authorList>
            <person name="Chen Y."/>
            <person name="Shah S."/>
            <person name="Dougan E. K."/>
            <person name="Thang M."/>
            <person name="Chan C."/>
        </authorList>
    </citation>
    <scope>NUCLEOTIDE SEQUENCE [LARGE SCALE GENOMIC DNA]</scope>
</reference>
<feature type="compositionally biased region" description="Low complexity" evidence="5">
    <location>
        <begin position="139"/>
        <end position="155"/>
    </location>
</feature>
<dbReference type="GO" id="GO:0003682">
    <property type="term" value="F:chromatin binding"/>
    <property type="evidence" value="ECO:0007669"/>
    <property type="project" value="TreeGrafter"/>
</dbReference>
<organism evidence="6">
    <name type="scientific">Cladocopium goreaui</name>
    <dbReference type="NCBI Taxonomy" id="2562237"/>
    <lineage>
        <taxon>Eukaryota</taxon>
        <taxon>Sar</taxon>
        <taxon>Alveolata</taxon>
        <taxon>Dinophyceae</taxon>
        <taxon>Suessiales</taxon>
        <taxon>Symbiodiniaceae</taxon>
        <taxon>Cladocopium</taxon>
    </lineage>
</organism>
<keyword evidence="7" id="KW-0808">Transferase</keyword>
<comment type="caution">
    <text evidence="6">The sequence shown here is derived from an EMBL/GenBank/DDBJ whole genome shotgun (WGS) entry which is preliminary data.</text>
</comment>
<dbReference type="InterPro" id="IPR009053">
    <property type="entry name" value="Prefoldin"/>
</dbReference>
<evidence type="ECO:0000256" key="1">
    <source>
        <dbReference type="ARBA" id="ARBA00004123"/>
    </source>
</evidence>
<dbReference type="InterPro" id="IPR004127">
    <property type="entry name" value="Prefoldin_subunit_alpha"/>
</dbReference>
<feature type="region of interest" description="Disordered" evidence="5">
    <location>
        <begin position="264"/>
        <end position="302"/>
    </location>
</feature>
<comment type="subcellular location">
    <subcellularLocation>
        <location evidence="1">Nucleus</location>
    </subcellularLocation>
</comment>
<dbReference type="Gene3D" id="1.10.287.370">
    <property type="match status" value="1"/>
</dbReference>
<dbReference type="PANTHER" id="PTHR15111">
    <property type="entry name" value="RNA POLYMERASE II SUBUNIT 5-MEDIATING PROTEIN NNX3"/>
    <property type="match status" value="1"/>
</dbReference>
<comment type="similarity">
    <text evidence="3">Belongs to the RNA polymerase II subunit 5-mediating protein family.</text>
</comment>
<dbReference type="GO" id="GO:0019212">
    <property type="term" value="F:phosphatase inhibitor activity"/>
    <property type="evidence" value="ECO:0007669"/>
    <property type="project" value="TreeGrafter"/>
</dbReference>
<dbReference type="GO" id="GO:0000122">
    <property type="term" value="P:negative regulation of transcription by RNA polymerase II"/>
    <property type="evidence" value="ECO:0007669"/>
    <property type="project" value="TreeGrafter"/>
</dbReference>
<dbReference type="OrthoDB" id="10267474at2759"/>
<feature type="region of interest" description="Disordered" evidence="5">
    <location>
        <begin position="138"/>
        <end position="166"/>
    </location>
</feature>
<accession>A0A9P1GFQ3</accession>
<dbReference type="GO" id="GO:0005634">
    <property type="term" value="C:nucleus"/>
    <property type="evidence" value="ECO:0007669"/>
    <property type="project" value="UniProtKB-SubCell"/>
</dbReference>
<dbReference type="EMBL" id="CAMXCT020005434">
    <property type="protein sequence ID" value="CAL1165716.1"/>
    <property type="molecule type" value="Genomic_DNA"/>
</dbReference>
<dbReference type="InterPro" id="IPR052255">
    <property type="entry name" value="RNA_pol_II_subunit5-mediator"/>
</dbReference>
<dbReference type="Pfam" id="PF02996">
    <property type="entry name" value="Prefoldin"/>
    <property type="match status" value="1"/>
</dbReference>
<dbReference type="GO" id="GO:0016301">
    <property type="term" value="F:kinase activity"/>
    <property type="evidence" value="ECO:0007669"/>
    <property type="project" value="UniProtKB-KW"/>
</dbReference>
<feature type="coiled-coil region" evidence="4">
    <location>
        <begin position="21"/>
        <end position="62"/>
    </location>
</feature>
<feature type="region of interest" description="Disordered" evidence="5">
    <location>
        <begin position="318"/>
        <end position="344"/>
    </location>
</feature>
<evidence type="ECO:0000256" key="2">
    <source>
        <dbReference type="ARBA" id="ARBA00023242"/>
    </source>
</evidence>
<dbReference type="EMBL" id="CAMXCT010005434">
    <property type="protein sequence ID" value="CAI4012341.1"/>
    <property type="molecule type" value="Genomic_DNA"/>
</dbReference>
<sequence>MTTVSKPPMPPMPPMAGGASAELFQAVRERLEEQLKHAESSAKALEERREEYEELRGLLLELPKKVQHPIMVPFGPLASFPGHLVHTNEVLTQLSSEYFALRTRDRALQLVEKRLKRIGNDEESVAREVRELTMQQQVAAGEAAPGAARPSPSERTTLRSVPGVPGATVRLDEEGFMDIREPAMEDTRTSGGMDGMDRMDGMEETLDGWNFWQTGTPREDGALSRRLRELEEMEAGAEEVEASTQRAQPVDEMLELDQLMEQYEELPPSQSQPGGTSDAPKALSPADLYKLMGNTGSLDDAAPVSDSIVANVIREHQAPLPASSAPVEGAPKRVSKFKAERQRG</sequence>
<dbReference type="GO" id="GO:0003714">
    <property type="term" value="F:transcription corepressor activity"/>
    <property type="evidence" value="ECO:0007669"/>
    <property type="project" value="TreeGrafter"/>
</dbReference>
<protein>
    <submittedName>
        <fullName evidence="7">Kinase D-interacting substrate of 220 kDa</fullName>
    </submittedName>
</protein>
<evidence type="ECO:0000256" key="3">
    <source>
        <dbReference type="ARBA" id="ARBA00038295"/>
    </source>
</evidence>
<dbReference type="EMBL" id="CAMXCT030005434">
    <property type="protein sequence ID" value="CAL4799653.1"/>
    <property type="molecule type" value="Genomic_DNA"/>
</dbReference>
<keyword evidence="2" id="KW-0539">Nucleus</keyword>
<keyword evidence="7" id="KW-0418">Kinase</keyword>
<proteinExistence type="inferred from homology"/>
<feature type="region of interest" description="Disordered" evidence="5">
    <location>
        <begin position="1"/>
        <end position="20"/>
    </location>
</feature>
<reference evidence="6" key="1">
    <citation type="submission" date="2022-10" db="EMBL/GenBank/DDBJ databases">
        <authorList>
            <person name="Chen Y."/>
            <person name="Dougan E. K."/>
            <person name="Chan C."/>
            <person name="Rhodes N."/>
            <person name="Thang M."/>
        </authorList>
    </citation>
    <scope>NUCLEOTIDE SEQUENCE</scope>
</reference>
<keyword evidence="8" id="KW-1185">Reference proteome</keyword>
<gene>
    <name evidence="6" type="ORF">C1SCF055_LOCUS37412</name>
</gene>
<evidence type="ECO:0000313" key="6">
    <source>
        <dbReference type="EMBL" id="CAI4012341.1"/>
    </source>
</evidence>
<evidence type="ECO:0000313" key="8">
    <source>
        <dbReference type="Proteomes" id="UP001152797"/>
    </source>
</evidence>